<accession>A0AAW5YWG0</accession>
<dbReference type="Proteomes" id="UP001210502">
    <property type="component" value="Unassembled WGS sequence"/>
</dbReference>
<protein>
    <recommendedName>
        <fullName evidence="3">PAS domain-containing protein</fullName>
    </recommendedName>
</protein>
<reference evidence="1" key="1">
    <citation type="submission" date="2023-01" db="EMBL/GenBank/DDBJ databases">
        <title>Sequencing of the bacterial strains from artisanal fermented milk Matsoni.</title>
        <authorList>
            <person name="Rozman V."/>
            <person name="Accetto T."/>
            <person name="Bogovic Matijasic B."/>
        </authorList>
    </citation>
    <scope>NUCLEOTIDE SEQUENCE</scope>
    <source>
        <strain evidence="1">Lbl333</strain>
    </source>
</reference>
<evidence type="ECO:0000313" key="1">
    <source>
        <dbReference type="EMBL" id="MDA3768408.1"/>
    </source>
</evidence>
<dbReference type="EMBL" id="JAQIEY010000029">
    <property type="protein sequence ID" value="MDA3768408.1"/>
    <property type="molecule type" value="Genomic_DNA"/>
</dbReference>
<comment type="caution">
    <text evidence="1">The sequence shown here is derived from an EMBL/GenBank/DDBJ whole genome shotgun (WGS) entry which is preliminary data.</text>
</comment>
<evidence type="ECO:0008006" key="3">
    <source>
        <dbReference type="Google" id="ProtNLM"/>
    </source>
</evidence>
<dbReference type="AlphaFoldDB" id="A0AAW5YWG0"/>
<evidence type="ECO:0000313" key="2">
    <source>
        <dbReference type="Proteomes" id="UP001210502"/>
    </source>
</evidence>
<name>A0AAW5YWG0_9LACO</name>
<sequence length="86" mass="9598">MRKPGNQGSLLALPFPNLDLPVDRRSIPSGGKIQPENLWDAITHQIKLGVFWKDRQRNFLGANQHFLDYYGLTLPAILTGSPITAT</sequence>
<dbReference type="RefSeq" id="WP_271024809.1">
    <property type="nucleotide sequence ID" value="NZ_JAQIEY010000029.1"/>
</dbReference>
<gene>
    <name evidence="1" type="ORF">PF586_08130</name>
</gene>
<organism evidence="1 2">
    <name type="scientific">Lactobacillus delbrueckii</name>
    <dbReference type="NCBI Taxonomy" id="1584"/>
    <lineage>
        <taxon>Bacteria</taxon>
        <taxon>Bacillati</taxon>
        <taxon>Bacillota</taxon>
        <taxon>Bacilli</taxon>
        <taxon>Lactobacillales</taxon>
        <taxon>Lactobacillaceae</taxon>
        <taxon>Lactobacillus</taxon>
    </lineage>
</organism>
<proteinExistence type="predicted"/>